<feature type="region of interest" description="Disordered" evidence="1">
    <location>
        <begin position="85"/>
        <end position="122"/>
    </location>
</feature>
<accession>A0A1I8ASR5</accession>
<reference evidence="3" key="1">
    <citation type="submission" date="2016-11" db="UniProtKB">
        <authorList>
            <consortium name="WormBaseParasite"/>
        </authorList>
    </citation>
    <scope>IDENTIFICATION</scope>
</reference>
<dbReference type="WBParaSite" id="L893_g8839.t1">
    <property type="protein sequence ID" value="L893_g8839.t1"/>
    <property type="gene ID" value="L893_g8839"/>
</dbReference>
<evidence type="ECO:0000256" key="1">
    <source>
        <dbReference type="SAM" id="MobiDB-lite"/>
    </source>
</evidence>
<organism evidence="2 3">
    <name type="scientific">Steinernema glaseri</name>
    <dbReference type="NCBI Taxonomy" id="37863"/>
    <lineage>
        <taxon>Eukaryota</taxon>
        <taxon>Metazoa</taxon>
        <taxon>Ecdysozoa</taxon>
        <taxon>Nematoda</taxon>
        <taxon>Chromadorea</taxon>
        <taxon>Rhabditida</taxon>
        <taxon>Tylenchina</taxon>
        <taxon>Panagrolaimomorpha</taxon>
        <taxon>Strongyloidoidea</taxon>
        <taxon>Steinernematidae</taxon>
        <taxon>Steinernema</taxon>
    </lineage>
</organism>
<feature type="compositionally biased region" description="Pro residues" evidence="1">
    <location>
        <begin position="110"/>
        <end position="122"/>
    </location>
</feature>
<name>A0A1I8ASR5_9BILA</name>
<dbReference type="Proteomes" id="UP000095287">
    <property type="component" value="Unplaced"/>
</dbReference>
<keyword evidence="2" id="KW-1185">Reference proteome</keyword>
<protein>
    <submittedName>
        <fullName evidence="3">Homeobox protein B-H2</fullName>
    </submittedName>
</protein>
<evidence type="ECO:0000313" key="3">
    <source>
        <dbReference type="WBParaSite" id="L893_g8839.t1"/>
    </source>
</evidence>
<evidence type="ECO:0000313" key="2">
    <source>
        <dbReference type="Proteomes" id="UP000095287"/>
    </source>
</evidence>
<proteinExistence type="predicted"/>
<dbReference type="AlphaFoldDB" id="A0A1I8ASR5"/>
<sequence length="122" mass="12681">MEFLNDATNVSAVQNLLRTPYWSNYFQSHPQIFGQQRLCAPATSFGIPSGAPTLIPGLSLDPSAQIPMLFPAGLAALAPGLGAGSPLTAPQKVSPTLADFQMPQKDAATPSPPPPISPKGSE</sequence>